<protein>
    <submittedName>
        <fullName evidence="1">Uncharacterized protein</fullName>
    </submittedName>
</protein>
<dbReference type="Proteomes" id="UP000299102">
    <property type="component" value="Unassembled WGS sequence"/>
</dbReference>
<keyword evidence="2" id="KW-1185">Reference proteome</keyword>
<proteinExistence type="predicted"/>
<evidence type="ECO:0000313" key="2">
    <source>
        <dbReference type="Proteomes" id="UP000299102"/>
    </source>
</evidence>
<reference evidence="1 2" key="1">
    <citation type="journal article" date="2019" name="Commun. Biol.">
        <title>The bagworm genome reveals a unique fibroin gene that provides high tensile strength.</title>
        <authorList>
            <person name="Kono N."/>
            <person name="Nakamura H."/>
            <person name="Ohtoshi R."/>
            <person name="Tomita M."/>
            <person name="Numata K."/>
            <person name="Arakawa K."/>
        </authorList>
    </citation>
    <scope>NUCLEOTIDE SEQUENCE [LARGE SCALE GENOMIC DNA]</scope>
</reference>
<accession>A0A4C1SPW5</accession>
<comment type="caution">
    <text evidence="1">The sequence shown here is derived from an EMBL/GenBank/DDBJ whole genome shotgun (WGS) entry which is preliminary data.</text>
</comment>
<dbReference type="EMBL" id="BGZK01003634">
    <property type="protein sequence ID" value="GBP03230.1"/>
    <property type="molecule type" value="Genomic_DNA"/>
</dbReference>
<sequence>MCDVRIGKGHTRKSYADENAGTLKKMTYHIARRTDNRYGFWRGNYELESRKRGLCSAMDIEPNEKKTISDLVCAHVE</sequence>
<evidence type="ECO:0000313" key="1">
    <source>
        <dbReference type="EMBL" id="GBP03230.1"/>
    </source>
</evidence>
<name>A0A4C1SPW5_EUMVA</name>
<dbReference type="AlphaFoldDB" id="A0A4C1SPW5"/>
<organism evidence="1 2">
    <name type="scientific">Eumeta variegata</name>
    <name type="common">Bagworm moth</name>
    <name type="synonym">Eumeta japonica</name>
    <dbReference type="NCBI Taxonomy" id="151549"/>
    <lineage>
        <taxon>Eukaryota</taxon>
        <taxon>Metazoa</taxon>
        <taxon>Ecdysozoa</taxon>
        <taxon>Arthropoda</taxon>
        <taxon>Hexapoda</taxon>
        <taxon>Insecta</taxon>
        <taxon>Pterygota</taxon>
        <taxon>Neoptera</taxon>
        <taxon>Endopterygota</taxon>
        <taxon>Lepidoptera</taxon>
        <taxon>Glossata</taxon>
        <taxon>Ditrysia</taxon>
        <taxon>Tineoidea</taxon>
        <taxon>Psychidae</taxon>
        <taxon>Oiketicinae</taxon>
        <taxon>Eumeta</taxon>
    </lineage>
</organism>
<gene>
    <name evidence="1" type="ORF">EVAR_89751_1</name>
</gene>